<evidence type="ECO:0008006" key="4">
    <source>
        <dbReference type="Google" id="ProtNLM"/>
    </source>
</evidence>
<evidence type="ECO:0000313" key="3">
    <source>
        <dbReference type="Proteomes" id="UP000070444"/>
    </source>
</evidence>
<name>A0A137P3C8_CONC2</name>
<dbReference type="AlphaFoldDB" id="A0A137P3C8"/>
<dbReference type="EMBL" id="KQ964536">
    <property type="protein sequence ID" value="KXN69404.1"/>
    <property type="molecule type" value="Genomic_DNA"/>
</dbReference>
<dbReference type="Proteomes" id="UP000070444">
    <property type="component" value="Unassembled WGS sequence"/>
</dbReference>
<feature type="chain" id="PRO_5013334620" description="Secreted protein" evidence="1">
    <location>
        <begin position="16"/>
        <end position="84"/>
    </location>
</feature>
<protein>
    <recommendedName>
        <fullName evidence="4">Secreted protein</fullName>
    </recommendedName>
</protein>
<sequence length="84" mass="9623">MSFILIIILAIQVYALLSRLNYEAQLDNDEDEEIEHSVINPEMTIIITNPNSIQSKLPVQPMPIHIPTSNNPFFSKPNYQKLNT</sequence>
<keyword evidence="1" id="KW-0732">Signal</keyword>
<organism evidence="2 3">
    <name type="scientific">Conidiobolus coronatus (strain ATCC 28846 / CBS 209.66 / NRRL 28638)</name>
    <name type="common">Delacroixia coronata</name>
    <dbReference type="NCBI Taxonomy" id="796925"/>
    <lineage>
        <taxon>Eukaryota</taxon>
        <taxon>Fungi</taxon>
        <taxon>Fungi incertae sedis</taxon>
        <taxon>Zoopagomycota</taxon>
        <taxon>Entomophthoromycotina</taxon>
        <taxon>Entomophthoromycetes</taxon>
        <taxon>Entomophthorales</taxon>
        <taxon>Ancylistaceae</taxon>
        <taxon>Conidiobolus</taxon>
    </lineage>
</organism>
<evidence type="ECO:0000256" key="1">
    <source>
        <dbReference type="SAM" id="SignalP"/>
    </source>
</evidence>
<evidence type="ECO:0000313" key="2">
    <source>
        <dbReference type="EMBL" id="KXN69404.1"/>
    </source>
</evidence>
<proteinExistence type="predicted"/>
<gene>
    <name evidence="2" type="ORF">CONCODRAFT_18348</name>
</gene>
<accession>A0A137P3C8</accession>
<reference evidence="2 3" key="1">
    <citation type="journal article" date="2015" name="Genome Biol. Evol.">
        <title>Phylogenomic analyses indicate that early fungi evolved digesting cell walls of algal ancestors of land plants.</title>
        <authorList>
            <person name="Chang Y."/>
            <person name="Wang S."/>
            <person name="Sekimoto S."/>
            <person name="Aerts A.L."/>
            <person name="Choi C."/>
            <person name="Clum A."/>
            <person name="LaButti K.M."/>
            <person name="Lindquist E.A."/>
            <person name="Yee Ngan C."/>
            <person name="Ohm R.A."/>
            <person name="Salamov A.A."/>
            <person name="Grigoriev I.V."/>
            <person name="Spatafora J.W."/>
            <person name="Berbee M.L."/>
        </authorList>
    </citation>
    <scope>NUCLEOTIDE SEQUENCE [LARGE SCALE GENOMIC DNA]</scope>
    <source>
        <strain evidence="2 3">NRRL 28638</strain>
    </source>
</reference>
<keyword evidence="3" id="KW-1185">Reference proteome</keyword>
<feature type="signal peptide" evidence="1">
    <location>
        <begin position="1"/>
        <end position="15"/>
    </location>
</feature>